<evidence type="ECO:0000313" key="1">
    <source>
        <dbReference type="EMBL" id="SEV80895.1"/>
    </source>
</evidence>
<dbReference type="Proteomes" id="UP000182125">
    <property type="component" value="Unassembled WGS sequence"/>
</dbReference>
<dbReference type="GeneID" id="60595767"/>
<evidence type="ECO:0000313" key="2">
    <source>
        <dbReference type="Proteomes" id="UP000182125"/>
    </source>
</evidence>
<sequence>MGEIVVKVPPWMERILRRKIEILVERELGKGLKRDVLSKYLGRFKGDVNEEEWYPQ</sequence>
<protein>
    <submittedName>
        <fullName evidence="1">Uncharacterized protein</fullName>
    </submittedName>
</protein>
<dbReference type="RefSeq" id="WP_162840159.1">
    <property type="nucleotide sequence ID" value="NZ_CP015105.1"/>
</dbReference>
<dbReference type="OrthoDB" id="91268at2157"/>
<name>A0A1I0LYK1_9EURY</name>
<proteinExistence type="predicted"/>
<gene>
    <name evidence="1" type="ORF">SAMN05216170_0027</name>
</gene>
<reference evidence="1 2" key="1">
    <citation type="submission" date="2016-10" db="EMBL/GenBank/DDBJ databases">
        <authorList>
            <person name="de Groot N.N."/>
        </authorList>
    </citation>
    <scope>NUCLEOTIDE SEQUENCE [LARGE SCALE GENOMIC DNA]</scope>
    <source>
        <strain evidence="1 2">OGL-20</strain>
    </source>
</reference>
<dbReference type="AlphaFoldDB" id="A0A1I0LYK1"/>
<accession>A0A1I0LYK1</accession>
<organism evidence="1 2">
    <name type="scientific">Thermococcus thioreducens</name>
    <dbReference type="NCBI Taxonomy" id="277988"/>
    <lineage>
        <taxon>Archaea</taxon>
        <taxon>Methanobacteriati</taxon>
        <taxon>Methanobacteriota</taxon>
        <taxon>Thermococci</taxon>
        <taxon>Thermococcales</taxon>
        <taxon>Thermococcaceae</taxon>
        <taxon>Thermococcus</taxon>
    </lineage>
</organism>
<dbReference type="EMBL" id="FOIW01000001">
    <property type="protein sequence ID" value="SEV80895.1"/>
    <property type="molecule type" value="Genomic_DNA"/>
</dbReference>